<comment type="caution">
    <text evidence="2">The sequence shown here is derived from an EMBL/GenBank/DDBJ whole genome shotgun (WGS) entry which is preliminary data.</text>
</comment>
<evidence type="ECO:0000313" key="3">
    <source>
        <dbReference type="Proteomes" id="UP001596087"/>
    </source>
</evidence>
<dbReference type="SUPFAM" id="SSF55729">
    <property type="entry name" value="Acyl-CoA N-acyltransferases (Nat)"/>
    <property type="match status" value="2"/>
</dbReference>
<sequence length="350" mass="38342">MSAGTTVDIEQIDPANRAALAAWHATVVAADTFGREENATPWQLPEVEAELAEQTDVTRLVFAGIQDGRTVVVSGQVGMPLRHSTHHADLAVYAHPDHRRRGHGTRMLAHLEEVARGHGRTVANAEAAWPYDAPADGTGTPAGEFLRSCGYKFGIGDVMRTLDLPVDDAVLDALAAEAAPHHAAYTLRSWAGRVPDELAVGWADLLADLMIEAPTGEMERQRESAGVEEMRRHEALVAAQGRTTYNTVALDADGWPVAYSNLAVTRHEPGNAFQWGTLVRPEHRGHRLGLAVKAVNLRFYQDTVRHDEERATRLRTWNAEINTHMVSVNERLGFRAVERLGEFQKGLVGA</sequence>
<keyword evidence="2" id="KW-0808">Transferase</keyword>
<evidence type="ECO:0000259" key="1">
    <source>
        <dbReference type="PROSITE" id="PS51186"/>
    </source>
</evidence>
<dbReference type="EMBL" id="JBHSKD010000004">
    <property type="protein sequence ID" value="MFC5175931.1"/>
    <property type="molecule type" value="Genomic_DNA"/>
</dbReference>
<evidence type="ECO:0000313" key="2">
    <source>
        <dbReference type="EMBL" id="MFC5175931.1"/>
    </source>
</evidence>
<dbReference type="Proteomes" id="UP001596087">
    <property type="component" value="Unassembled WGS sequence"/>
</dbReference>
<gene>
    <name evidence="2" type="ORF">ACFPGP_04560</name>
</gene>
<accession>A0ABW0BGK1</accession>
<feature type="domain" description="N-acetyltransferase" evidence="1">
    <location>
        <begin position="7"/>
        <end position="177"/>
    </location>
</feature>
<dbReference type="GO" id="GO:0016746">
    <property type="term" value="F:acyltransferase activity"/>
    <property type="evidence" value="ECO:0007669"/>
    <property type="project" value="UniProtKB-KW"/>
</dbReference>
<dbReference type="CDD" id="cd04301">
    <property type="entry name" value="NAT_SF"/>
    <property type="match status" value="1"/>
</dbReference>
<dbReference type="InterPro" id="IPR016181">
    <property type="entry name" value="Acyl_CoA_acyltransferase"/>
</dbReference>
<keyword evidence="3" id="KW-1185">Reference proteome</keyword>
<dbReference type="EC" id="2.3.1.-" evidence="2"/>
<keyword evidence="2" id="KW-0012">Acyltransferase</keyword>
<dbReference type="Pfam" id="PF00583">
    <property type="entry name" value="Acetyltransf_1"/>
    <property type="match status" value="1"/>
</dbReference>
<organism evidence="2 3">
    <name type="scientific">Nocardioides taihuensis</name>
    <dbReference type="NCBI Taxonomy" id="1835606"/>
    <lineage>
        <taxon>Bacteria</taxon>
        <taxon>Bacillati</taxon>
        <taxon>Actinomycetota</taxon>
        <taxon>Actinomycetes</taxon>
        <taxon>Propionibacteriales</taxon>
        <taxon>Nocardioidaceae</taxon>
        <taxon>Nocardioides</taxon>
    </lineage>
</organism>
<dbReference type="InterPro" id="IPR000182">
    <property type="entry name" value="GNAT_dom"/>
</dbReference>
<dbReference type="RefSeq" id="WP_378587468.1">
    <property type="nucleotide sequence ID" value="NZ_JBHSKD010000004.1"/>
</dbReference>
<reference evidence="3" key="1">
    <citation type="journal article" date="2019" name="Int. J. Syst. Evol. Microbiol.">
        <title>The Global Catalogue of Microorganisms (GCM) 10K type strain sequencing project: providing services to taxonomists for standard genome sequencing and annotation.</title>
        <authorList>
            <consortium name="The Broad Institute Genomics Platform"/>
            <consortium name="The Broad Institute Genome Sequencing Center for Infectious Disease"/>
            <person name="Wu L."/>
            <person name="Ma J."/>
        </authorList>
    </citation>
    <scope>NUCLEOTIDE SEQUENCE [LARGE SCALE GENOMIC DNA]</scope>
    <source>
        <strain evidence="3">DFY41</strain>
    </source>
</reference>
<dbReference type="Gene3D" id="3.40.630.30">
    <property type="match status" value="1"/>
</dbReference>
<name>A0ABW0BGK1_9ACTN</name>
<protein>
    <submittedName>
        <fullName evidence="2">GNAT family N-acetyltransferase</fullName>
        <ecNumber evidence="2">2.3.1.-</ecNumber>
    </submittedName>
</protein>
<proteinExistence type="predicted"/>
<dbReference type="PROSITE" id="PS51186">
    <property type="entry name" value="GNAT"/>
    <property type="match status" value="1"/>
</dbReference>